<protein>
    <submittedName>
        <fullName evidence="2 3">Uncharacterized protein</fullName>
    </submittedName>
</protein>
<dbReference type="Gramene" id="Pp3c9_3560V3.1">
    <property type="protein sequence ID" value="PAC:32911603.CDS.1"/>
    <property type="gene ID" value="Pp3c9_3560"/>
</dbReference>
<evidence type="ECO:0000313" key="4">
    <source>
        <dbReference type="Proteomes" id="UP000006727"/>
    </source>
</evidence>
<evidence type="ECO:0000256" key="1">
    <source>
        <dbReference type="SAM" id="Phobius"/>
    </source>
</evidence>
<gene>
    <name evidence="2" type="ORF">PHYPA_012222</name>
</gene>
<reference evidence="3" key="3">
    <citation type="submission" date="2020-12" db="UniProtKB">
        <authorList>
            <consortium name="EnsemblPlants"/>
        </authorList>
    </citation>
    <scope>IDENTIFICATION</scope>
</reference>
<dbReference type="PaxDb" id="3218-PP1S213_86V6.1"/>
<dbReference type="EnsemblPlants" id="Pp3c9_3562V3.1">
    <property type="protein sequence ID" value="PAC:32911099.CDS.1"/>
    <property type="gene ID" value="Pp3c9_3562"/>
</dbReference>
<proteinExistence type="predicted"/>
<keyword evidence="4" id="KW-1185">Reference proteome</keyword>
<dbReference type="InParanoid" id="A0A2K1K1U1"/>
<dbReference type="Proteomes" id="UP000006727">
    <property type="component" value="Chromosome 9"/>
</dbReference>
<organism evidence="2">
    <name type="scientific">Physcomitrium patens</name>
    <name type="common">Spreading-leaved earth moss</name>
    <name type="synonym">Physcomitrella patens</name>
    <dbReference type="NCBI Taxonomy" id="3218"/>
    <lineage>
        <taxon>Eukaryota</taxon>
        <taxon>Viridiplantae</taxon>
        <taxon>Streptophyta</taxon>
        <taxon>Embryophyta</taxon>
        <taxon>Bryophyta</taxon>
        <taxon>Bryophytina</taxon>
        <taxon>Bryopsida</taxon>
        <taxon>Funariidae</taxon>
        <taxon>Funariales</taxon>
        <taxon>Funariaceae</taxon>
        <taxon>Physcomitrium</taxon>
    </lineage>
</organism>
<keyword evidence="1" id="KW-1133">Transmembrane helix</keyword>
<dbReference type="Gramene" id="Pp3c9_3562V3.1">
    <property type="protein sequence ID" value="PAC:32911099.CDS.1"/>
    <property type="gene ID" value="Pp3c9_3562"/>
</dbReference>
<dbReference type="EMBL" id="ABEU02000009">
    <property type="protein sequence ID" value="PNR47749.1"/>
    <property type="molecule type" value="Genomic_DNA"/>
</dbReference>
<reference evidence="2 4" key="2">
    <citation type="journal article" date="2018" name="Plant J.">
        <title>The Physcomitrella patens chromosome-scale assembly reveals moss genome structure and evolution.</title>
        <authorList>
            <person name="Lang D."/>
            <person name="Ullrich K.K."/>
            <person name="Murat F."/>
            <person name="Fuchs J."/>
            <person name="Jenkins J."/>
            <person name="Haas F.B."/>
            <person name="Piednoel M."/>
            <person name="Gundlach H."/>
            <person name="Van Bel M."/>
            <person name="Meyberg R."/>
            <person name="Vives C."/>
            <person name="Morata J."/>
            <person name="Symeonidi A."/>
            <person name="Hiss M."/>
            <person name="Muchero W."/>
            <person name="Kamisugi Y."/>
            <person name="Saleh O."/>
            <person name="Blanc G."/>
            <person name="Decker E.L."/>
            <person name="van Gessel N."/>
            <person name="Grimwood J."/>
            <person name="Hayes R.D."/>
            <person name="Graham S.W."/>
            <person name="Gunter L.E."/>
            <person name="McDaniel S.F."/>
            <person name="Hoernstein S.N.W."/>
            <person name="Larsson A."/>
            <person name="Li F.W."/>
            <person name="Perroud P.F."/>
            <person name="Phillips J."/>
            <person name="Ranjan P."/>
            <person name="Rokshar D.S."/>
            <person name="Rothfels C.J."/>
            <person name="Schneider L."/>
            <person name="Shu S."/>
            <person name="Stevenson D.W."/>
            <person name="Thummler F."/>
            <person name="Tillich M."/>
            <person name="Villarreal Aguilar J.C."/>
            <person name="Widiez T."/>
            <person name="Wong G.K."/>
            <person name="Wymore A."/>
            <person name="Zhang Y."/>
            <person name="Zimmer A.D."/>
            <person name="Quatrano R.S."/>
            <person name="Mayer K.F.X."/>
            <person name="Goodstein D."/>
            <person name="Casacuberta J.M."/>
            <person name="Vandepoele K."/>
            <person name="Reski R."/>
            <person name="Cuming A.C."/>
            <person name="Tuskan G.A."/>
            <person name="Maumus F."/>
            <person name="Salse J."/>
            <person name="Schmutz J."/>
            <person name="Rensing S.A."/>
        </authorList>
    </citation>
    <scope>NUCLEOTIDE SEQUENCE [LARGE SCALE GENOMIC DNA]</scope>
    <source>
        <strain evidence="3 4">cv. Gransden 2004</strain>
    </source>
</reference>
<reference evidence="2 4" key="1">
    <citation type="journal article" date="2008" name="Science">
        <title>The Physcomitrella genome reveals evolutionary insights into the conquest of land by plants.</title>
        <authorList>
            <person name="Rensing S."/>
            <person name="Lang D."/>
            <person name="Zimmer A."/>
            <person name="Terry A."/>
            <person name="Salamov A."/>
            <person name="Shapiro H."/>
            <person name="Nishiyama T."/>
            <person name="Perroud P.-F."/>
            <person name="Lindquist E."/>
            <person name="Kamisugi Y."/>
            <person name="Tanahashi T."/>
            <person name="Sakakibara K."/>
            <person name="Fujita T."/>
            <person name="Oishi K."/>
            <person name="Shin-I T."/>
            <person name="Kuroki Y."/>
            <person name="Toyoda A."/>
            <person name="Suzuki Y."/>
            <person name="Hashimoto A."/>
            <person name="Yamaguchi K."/>
            <person name="Sugano A."/>
            <person name="Kohara Y."/>
            <person name="Fujiyama A."/>
            <person name="Anterola A."/>
            <person name="Aoki S."/>
            <person name="Ashton N."/>
            <person name="Barbazuk W.B."/>
            <person name="Barker E."/>
            <person name="Bennetzen J."/>
            <person name="Bezanilla M."/>
            <person name="Blankenship R."/>
            <person name="Cho S.H."/>
            <person name="Dutcher S."/>
            <person name="Estelle M."/>
            <person name="Fawcett J.A."/>
            <person name="Gundlach H."/>
            <person name="Hanada K."/>
            <person name="Heyl A."/>
            <person name="Hicks K.A."/>
            <person name="Hugh J."/>
            <person name="Lohr M."/>
            <person name="Mayer K."/>
            <person name="Melkozernov A."/>
            <person name="Murata T."/>
            <person name="Nelson D."/>
            <person name="Pils B."/>
            <person name="Prigge M."/>
            <person name="Reiss B."/>
            <person name="Renner T."/>
            <person name="Rombauts S."/>
            <person name="Rushton P."/>
            <person name="Sanderfoot A."/>
            <person name="Schween G."/>
            <person name="Shiu S.-H."/>
            <person name="Stueber K."/>
            <person name="Theodoulou F.L."/>
            <person name="Tu H."/>
            <person name="Van de Peer Y."/>
            <person name="Verrier P.J."/>
            <person name="Waters E."/>
            <person name="Wood A."/>
            <person name="Yang L."/>
            <person name="Cove D."/>
            <person name="Cuming A."/>
            <person name="Hasebe M."/>
            <person name="Lucas S."/>
            <person name="Mishler D.B."/>
            <person name="Reski R."/>
            <person name="Grigoriev I."/>
            <person name="Quatrano R.S."/>
            <person name="Boore J.L."/>
        </authorList>
    </citation>
    <scope>NUCLEOTIDE SEQUENCE [LARGE SCALE GENOMIC DNA]</scope>
    <source>
        <strain evidence="3 4">cv. Gransden 2004</strain>
    </source>
</reference>
<dbReference type="EnsemblPlants" id="Pp3c9_3560V3.1">
    <property type="protein sequence ID" value="PAC:32911603.CDS.1"/>
    <property type="gene ID" value="Pp3c9_3560"/>
</dbReference>
<dbReference type="AlphaFoldDB" id="A0A2K1K1U1"/>
<keyword evidence="1" id="KW-0812">Transmembrane</keyword>
<name>A0A2K1K1U1_PHYPA</name>
<evidence type="ECO:0000313" key="3">
    <source>
        <dbReference type="EnsemblPlants" id="PAC:32911099.CDS.1"/>
    </source>
</evidence>
<accession>A0A2K1K1U1</accession>
<keyword evidence="1" id="KW-0472">Membrane</keyword>
<sequence length="68" mass="8101">MFWHQGRHHQDILYANWRRCAICWFRIMQGFVRCCPRCQISSLHIIVVTGLSSVMIGLYPIYAILKVY</sequence>
<evidence type="ECO:0000313" key="2">
    <source>
        <dbReference type="EMBL" id="PNR47749.1"/>
    </source>
</evidence>
<feature type="transmembrane region" description="Helical" evidence="1">
    <location>
        <begin position="43"/>
        <end position="65"/>
    </location>
</feature>